<name>A0A922JNP4_CARIL</name>
<dbReference type="NCBIfam" id="NF002999">
    <property type="entry name" value="PRK03767.1"/>
    <property type="match status" value="1"/>
</dbReference>
<dbReference type="AlphaFoldDB" id="A0A922JNP4"/>
<evidence type="ECO:0000256" key="6">
    <source>
        <dbReference type="SAM" id="MobiDB-lite"/>
    </source>
</evidence>
<feature type="compositionally biased region" description="Low complexity" evidence="6">
    <location>
        <begin position="90"/>
        <end position="101"/>
    </location>
</feature>
<evidence type="ECO:0000256" key="4">
    <source>
        <dbReference type="ARBA" id="ARBA00047678"/>
    </source>
</evidence>
<dbReference type="GO" id="GO:0016020">
    <property type="term" value="C:membrane"/>
    <property type="evidence" value="ECO:0007669"/>
    <property type="project" value="TreeGrafter"/>
</dbReference>
<dbReference type="Pfam" id="PF03358">
    <property type="entry name" value="FMN_red"/>
    <property type="match status" value="1"/>
</dbReference>
<dbReference type="EC" id="1.6.5.2" evidence="3"/>
<accession>A0A922JNP4</accession>
<comment type="caution">
    <text evidence="8">The sequence shown here is derived from an EMBL/GenBank/DDBJ whole genome shotgun (WGS) entry which is preliminary data.</text>
</comment>
<dbReference type="GO" id="GO:0003955">
    <property type="term" value="F:NAD(P)H dehydrogenase (quinone) activity"/>
    <property type="evidence" value="ECO:0007669"/>
    <property type="project" value="UniProtKB-EC"/>
</dbReference>
<dbReference type="InterPro" id="IPR010089">
    <property type="entry name" value="Flavoprotein_WrbA-like"/>
</dbReference>
<comment type="cofactor">
    <cofactor evidence="1">
        <name>FMN</name>
        <dbReference type="ChEBI" id="CHEBI:58210"/>
    </cofactor>
</comment>
<feature type="region of interest" description="Disordered" evidence="6">
    <location>
        <begin position="57"/>
        <end position="104"/>
    </location>
</feature>
<sequence>MALCYPTPIFTSGNWNASDELGRPGALNSSEGQLHVQFQHHQSEGFISSEPVEAFMGKGGGCVPSKQRAPAGVADQDPTDPERNTHVSGQNQTSSTNNTTTPVQDGVLQSAKKLRIFLVFYSMYGHVELMAKTIKKGVDSVEGIEGVLYRVPETLPPDVLAQMRVPQKDNEVPVISAEGLVEADGLLFGFPTRYGSMAAQMKAFFDSMWGLWEQQTLAGVPAGFFVSTGTQGGGQETTAWTAVTQLAHHGMLYVPIGYTFGAGMFKMDSIRGGSPYGAGVFSGDGTREPNETELALAEHQGRYMATIVKRFARSS</sequence>
<evidence type="ECO:0000256" key="2">
    <source>
        <dbReference type="ARBA" id="ARBA00006961"/>
    </source>
</evidence>
<comment type="catalytic activity">
    <reaction evidence="4">
        <text>a quinone + NADH + H(+) = a quinol + NAD(+)</text>
        <dbReference type="Rhea" id="RHEA:46160"/>
        <dbReference type="ChEBI" id="CHEBI:15378"/>
        <dbReference type="ChEBI" id="CHEBI:24646"/>
        <dbReference type="ChEBI" id="CHEBI:57540"/>
        <dbReference type="ChEBI" id="CHEBI:57945"/>
        <dbReference type="ChEBI" id="CHEBI:132124"/>
        <dbReference type="EC" id="1.6.5.2"/>
    </reaction>
</comment>
<evidence type="ECO:0000259" key="7">
    <source>
        <dbReference type="PROSITE" id="PS50902"/>
    </source>
</evidence>
<proteinExistence type="inferred from homology"/>
<gene>
    <name evidence="8" type="ORF">I3842_05G061600</name>
</gene>
<dbReference type="PANTHER" id="PTHR30546">
    <property type="entry name" value="FLAVODOXIN-RELATED PROTEIN WRBA-RELATED"/>
    <property type="match status" value="1"/>
</dbReference>
<dbReference type="NCBIfam" id="TIGR01755">
    <property type="entry name" value="flav_wrbA"/>
    <property type="match status" value="1"/>
</dbReference>
<comment type="catalytic activity">
    <reaction evidence="5">
        <text>a quinone + NADPH + H(+) = a quinol + NADP(+)</text>
        <dbReference type="Rhea" id="RHEA:46164"/>
        <dbReference type="ChEBI" id="CHEBI:15378"/>
        <dbReference type="ChEBI" id="CHEBI:24646"/>
        <dbReference type="ChEBI" id="CHEBI:57783"/>
        <dbReference type="ChEBI" id="CHEBI:58349"/>
        <dbReference type="ChEBI" id="CHEBI:132124"/>
        <dbReference type="EC" id="1.6.5.2"/>
    </reaction>
</comment>
<dbReference type="PROSITE" id="PS50902">
    <property type="entry name" value="FLAVODOXIN_LIKE"/>
    <property type="match status" value="1"/>
</dbReference>
<evidence type="ECO:0000256" key="5">
    <source>
        <dbReference type="ARBA" id="ARBA00048983"/>
    </source>
</evidence>
<comment type="similarity">
    <text evidence="2">Belongs to the WrbA family.</text>
</comment>
<dbReference type="FunFam" id="3.40.50.360:FF:000001">
    <property type="entry name" value="NAD(P)H dehydrogenase (Quinone) FQR1-like"/>
    <property type="match status" value="1"/>
</dbReference>
<organism evidence="8 9">
    <name type="scientific">Carya illinoinensis</name>
    <name type="common">Pecan</name>
    <dbReference type="NCBI Taxonomy" id="32201"/>
    <lineage>
        <taxon>Eukaryota</taxon>
        <taxon>Viridiplantae</taxon>
        <taxon>Streptophyta</taxon>
        <taxon>Embryophyta</taxon>
        <taxon>Tracheophyta</taxon>
        <taxon>Spermatophyta</taxon>
        <taxon>Magnoliopsida</taxon>
        <taxon>eudicotyledons</taxon>
        <taxon>Gunneridae</taxon>
        <taxon>Pentapetalae</taxon>
        <taxon>rosids</taxon>
        <taxon>fabids</taxon>
        <taxon>Fagales</taxon>
        <taxon>Juglandaceae</taxon>
        <taxon>Carya</taxon>
    </lineage>
</organism>
<protein>
    <recommendedName>
        <fullName evidence="3">NAD(P)H dehydrogenase (quinone)</fullName>
        <ecNumber evidence="3">1.6.5.2</ecNumber>
    </recommendedName>
</protein>
<evidence type="ECO:0000256" key="1">
    <source>
        <dbReference type="ARBA" id="ARBA00001917"/>
    </source>
</evidence>
<reference evidence="8" key="1">
    <citation type="submission" date="2021-01" db="EMBL/GenBank/DDBJ databases">
        <authorList>
            <person name="Lovell J.T."/>
            <person name="Bentley N."/>
            <person name="Bhattarai G."/>
            <person name="Jenkins J.W."/>
            <person name="Sreedasyam A."/>
            <person name="Alarcon Y."/>
            <person name="Bock C."/>
            <person name="Boston L."/>
            <person name="Carlson J."/>
            <person name="Cervantes K."/>
            <person name="Clermont K."/>
            <person name="Krom N."/>
            <person name="Kubenka K."/>
            <person name="Mamidi S."/>
            <person name="Mattison C."/>
            <person name="Monteros M."/>
            <person name="Pisani C."/>
            <person name="Plott C."/>
            <person name="Rajasekar S."/>
            <person name="Rhein H.S."/>
            <person name="Rohla C."/>
            <person name="Song M."/>
            <person name="Hilaire R.S."/>
            <person name="Shu S."/>
            <person name="Wells L."/>
            <person name="Wang X."/>
            <person name="Webber J."/>
            <person name="Heerema R.J."/>
            <person name="Klein P."/>
            <person name="Conner P."/>
            <person name="Grauke L."/>
            <person name="Grimwood J."/>
            <person name="Schmutz J."/>
            <person name="Randall J.J."/>
        </authorList>
    </citation>
    <scope>NUCLEOTIDE SEQUENCE</scope>
    <source>
        <tissue evidence="8">Leaf</tissue>
    </source>
</reference>
<dbReference type="EMBL" id="CM031829">
    <property type="protein sequence ID" value="KAG6711577.1"/>
    <property type="molecule type" value="Genomic_DNA"/>
</dbReference>
<dbReference type="PANTHER" id="PTHR30546:SF24">
    <property type="entry name" value="NAD(P)H DEHYDROGENASE (QUINONE)"/>
    <property type="match status" value="1"/>
</dbReference>
<evidence type="ECO:0000313" key="8">
    <source>
        <dbReference type="EMBL" id="KAG6711577.1"/>
    </source>
</evidence>
<dbReference type="InterPro" id="IPR005025">
    <property type="entry name" value="FMN_Rdtase-like_dom"/>
</dbReference>
<feature type="domain" description="Flavodoxin-like" evidence="7">
    <location>
        <begin position="116"/>
        <end position="304"/>
    </location>
</feature>
<evidence type="ECO:0000256" key="3">
    <source>
        <dbReference type="ARBA" id="ARBA00012648"/>
    </source>
</evidence>
<evidence type="ECO:0000313" key="9">
    <source>
        <dbReference type="Proteomes" id="UP000811246"/>
    </source>
</evidence>
<dbReference type="GO" id="GO:0010181">
    <property type="term" value="F:FMN binding"/>
    <property type="evidence" value="ECO:0007669"/>
    <property type="project" value="InterPro"/>
</dbReference>
<dbReference type="InterPro" id="IPR008254">
    <property type="entry name" value="Flavodoxin/NO_synth"/>
</dbReference>
<dbReference type="Proteomes" id="UP000811246">
    <property type="component" value="Chromosome 5"/>
</dbReference>